<dbReference type="GO" id="GO:0005886">
    <property type="term" value="C:plasma membrane"/>
    <property type="evidence" value="ECO:0007669"/>
    <property type="project" value="UniProtKB-SubCell"/>
</dbReference>
<feature type="compositionally biased region" description="Basic and acidic residues" evidence="8">
    <location>
        <begin position="256"/>
        <end position="267"/>
    </location>
</feature>
<evidence type="ECO:0000313" key="10">
    <source>
        <dbReference type="EMBL" id="RGP03455.1"/>
    </source>
</evidence>
<comment type="similarity">
    <text evidence="2">Belongs to the AzlC family.</text>
</comment>
<evidence type="ECO:0000256" key="9">
    <source>
        <dbReference type="SAM" id="Phobius"/>
    </source>
</evidence>
<keyword evidence="3" id="KW-0813">Transport</keyword>
<feature type="transmembrane region" description="Helical" evidence="9">
    <location>
        <begin position="217"/>
        <end position="235"/>
    </location>
</feature>
<evidence type="ECO:0000256" key="1">
    <source>
        <dbReference type="ARBA" id="ARBA00004651"/>
    </source>
</evidence>
<keyword evidence="4" id="KW-1003">Cell membrane</keyword>
<evidence type="ECO:0000256" key="8">
    <source>
        <dbReference type="SAM" id="MobiDB-lite"/>
    </source>
</evidence>
<feature type="transmembrane region" description="Helical" evidence="9">
    <location>
        <begin position="195"/>
        <end position="211"/>
    </location>
</feature>
<evidence type="ECO:0000256" key="5">
    <source>
        <dbReference type="ARBA" id="ARBA00022692"/>
    </source>
</evidence>
<keyword evidence="6 9" id="KW-1133">Transmembrane helix</keyword>
<gene>
    <name evidence="10" type="ORF">DXA79_02880</name>
</gene>
<evidence type="ECO:0000313" key="11">
    <source>
        <dbReference type="Proteomes" id="UP000261031"/>
    </source>
</evidence>
<evidence type="ECO:0000256" key="4">
    <source>
        <dbReference type="ARBA" id="ARBA00022475"/>
    </source>
</evidence>
<dbReference type="AlphaFoldDB" id="A0A3E5HNZ2"/>
<evidence type="ECO:0000256" key="2">
    <source>
        <dbReference type="ARBA" id="ARBA00010735"/>
    </source>
</evidence>
<dbReference type="GO" id="GO:1903785">
    <property type="term" value="P:L-valine transmembrane transport"/>
    <property type="evidence" value="ECO:0007669"/>
    <property type="project" value="TreeGrafter"/>
</dbReference>
<sequence length="267" mass="29544">MRMSQRNGGVKTRAFKAAFPKVLPICISFFFLAMSYGVLMGTRGFSFLWPLCMSAFIYTGSMEFVTVNLLVSAFNPFATLMLALMMGTRHLFYGLSMLGRFKNMGAKKPYLIYAMCDETFAVNNSAQIPADVDRGWFYFFVSLLNQVSWVAGATLGGIVGGRLTFDTTGLDFVMTALFVVIFVDQWLTTKRKSHMAALTGIVVPVICMALFGADNFMIPSLIAMLVMFIMLRPYLDDLKPDDVGKRDDADGAVESAADRNEVGEARS</sequence>
<dbReference type="EMBL" id="QSWD01000002">
    <property type="protein sequence ID" value="RGP03455.1"/>
    <property type="molecule type" value="Genomic_DNA"/>
</dbReference>
<keyword evidence="7 9" id="KW-0472">Membrane</keyword>
<feature type="transmembrane region" description="Helical" evidence="9">
    <location>
        <begin position="22"/>
        <end position="40"/>
    </location>
</feature>
<evidence type="ECO:0000256" key="6">
    <source>
        <dbReference type="ARBA" id="ARBA00022989"/>
    </source>
</evidence>
<dbReference type="RefSeq" id="WP_065437893.1">
    <property type="nucleotide sequence ID" value="NZ_BCYC01000030.1"/>
</dbReference>
<feature type="region of interest" description="Disordered" evidence="8">
    <location>
        <begin position="244"/>
        <end position="267"/>
    </location>
</feature>
<dbReference type="InterPro" id="IPR011606">
    <property type="entry name" value="Brnchd-chn_aa_trnsp_permease"/>
</dbReference>
<feature type="transmembrane region" description="Helical" evidence="9">
    <location>
        <begin position="165"/>
        <end position="183"/>
    </location>
</feature>
<evidence type="ECO:0000256" key="7">
    <source>
        <dbReference type="ARBA" id="ARBA00023136"/>
    </source>
</evidence>
<dbReference type="Proteomes" id="UP000261031">
    <property type="component" value="Unassembled WGS sequence"/>
</dbReference>
<reference evidence="10 11" key="1">
    <citation type="submission" date="2018-08" db="EMBL/GenBank/DDBJ databases">
        <title>A genome reference for cultivated species of the human gut microbiota.</title>
        <authorList>
            <person name="Zou Y."/>
            <person name="Xue W."/>
            <person name="Luo G."/>
        </authorList>
    </citation>
    <scope>NUCLEOTIDE SEQUENCE [LARGE SCALE GENOMIC DNA]</scope>
    <source>
        <strain evidence="10 11">OF05-12</strain>
    </source>
</reference>
<name>A0A3E5HNZ2_BIFPS</name>
<feature type="transmembrane region" description="Helical" evidence="9">
    <location>
        <begin position="136"/>
        <end position="159"/>
    </location>
</feature>
<proteinExistence type="inferred from homology"/>
<protein>
    <submittedName>
        <fullName evidence="10">Branched-chain amino acid transporter AzlC</fullName>
    </submittedName>
</protein>
<keyword evidence="5 9" id="KW-0812">Transmembrane</keyword>
<dbReference type="PANTHER" id="PTHR34979:SF1">
    <property type="entry name" value="INNER MEMBRANE PROTEIN YGAZ"/>
    <property type="match status" value="1"/>
</dbReference>
<dbReference type="PANTHER" id="PTHR34979">
    <property type="entry name" value="INNER MEMBRANE PROTEIN YGAZ"/>
    <property type="match status" value="1"/>
</dbReference>
<organism evidence="10 11">
    <name type="scientific">Bifidobacterium pseudocatenulatum</name>
    <dbReference type="NCBI Taxonomy" id="28026"/>
    <lineage>
        <taxon>Bacteria</taxon>
        <taxon>Bacillati</taxon>
        <taxon>Actinomycetota</taxon>
        <taxon>Actinomycetes</taxon>
        <taxon>Bifidobacteriales</taxon>
        <taxon>Bifidobacteriaceae</taxon>
        <taxon>Bifidobacterium</taxon>
    </lineage>
</organism>
<dbReference type="Pfam" id="PF03591">
    <property type="entry name" value="AzlC"/>
    <property type="match status" value="1"/>
</dbReference>
<accession>A0A3E5HNZ2</accession>
<comment type="subcellular location">
    <subcellularLocation>
        <location evidence="1">Cell membrane</location>
        <topology evidence="1">Multi-pass membrane protein</topology>
    </subcellularLocation>
</comment>
<comment type="caution">
    <text evidence="10">The sequence shown here is derived from an EMBL/GenBank/DDBJ whole genome shotgun (WGS) entry which is preliminary data.</text>
</comment>
<evidence type="ECO:0000256" key="3">
    <source>
        <dbReference type="ARBA" id="ARBA00022448"/>
    </source>
</evidence>